<evidence type="ECO:0000259" key="5">
    <source>
        <dbReference type="PROSITE" id="PS51864"/>
    </source>
</evidence>
<evidence type="ECO:0000256" key="1">
    <source>
        <dbReference type="ARBA" id="ARBA00011245"/>
    </source>
</evidence>
<feature type="binding site" evidence="3">
    <location>
        <position position="77"/>
    </location>
    <ligand>
        <name>Zn(2+)</name>
        <dbReference type="ChEBI" id="CHEBI:29105"/>
        <note>catalytic</note>
    </ligand>
</feature>
<evidence type="ECO:0000256" key="2">
    <source>
        <dbReference type="ARBA" id="ARBA00025529"/>
    </source>
</evidence>
<dbReference type="PROSITE" id="PS51864">
    <property type="entry name" value="ASTACIN"/>
    <property type="match status" value="1"/>
</dbReference>
<feature type="binding site" evidence="3">
    <location>
        <position position="87"/>
    </location>
    <ligand>
        <name>Zn(2+)</name>
        <dbReference type="ChEBI" id="CHEBI:29105"/>
        <note>catalytic</note>
    </ligand>
</feature>
<dbReference type="GO" id="GO:0006508">
    <property type="term" value="P:proteolysis"/>
    <property type="evidence" value="ECO:0007669"/>
    <property type="project" value="UniProtKB-KW"/>
</dbReference>
<dbReference type="Gene3D" id="3.40.390.10">
    <property type="entry name" value="Collagenase (Catalytic Domain)"/>
    <property type="match status" value="1"/>
</dbReference>
<keyword evidence="3 4" id="KW-0479">Metal-binding</keyword>
<dbReference type="STRING" id="1965070.A0A443R3Y8"/>
<dbReference type="InterPro" id="IPR024079">
    <property type="entry name" value="MetalloPept_cat_dom_sf"/>
</dbReference>
<evidence type="ECO:0000313" key="7">
    <source>
        <dbReference type="Proteomes" id="UP000285301"/>
    </source>
</evidence>
<dbReference type="EMBL" id="NCKU01002264">
    <property type="protein sequence ID" value="RWS09980.1"/>
    <property type="molecule type" value="Genomic_DNA"/>
</dbReference>
<dbReference type="Pfam" id="PF01400">
    <property type="entry name" value="Astacin"/>
    <property type="match status" value="1"/>
</dbReference>
<keyword evidence="3 4" id="KW-0378">Hydrolase</keyword>
<keyword evidence="3 4" id="KW-0645">Protease</keyword>
<dbReference type="EC" id="3.4.24.-" evidence="4"/>
<evidence type="ECO:0000256" key="3">
    <source>
        <dbReference type="PROSITE-ProRule" id="PRU01211"/>
    </source>
</evidence>
<name>A0A443R3Y8_9ACAR</name>
<evidence type="ECO:0000256" key="4">
    <source>
        <dbReference type="RuleBase" id="RU361183"/>
    </source>
</evidence>
<feature type="domain" description="Peptidase M12A" evidence="5">
    <location>
        <begin position="1"/>
        <end position="181"/>
    </location>
</feature>
<dbReference type="PANTHER" id="PTHR10127">
    <property type="entry name" value="DISCOIDIN, CUB, EGF, LAMININ , AND ZINC METALLOPROTEASE DOMAIN CONTAINING"/>
    <property type="match status" value="1"/>
</dbReference>
<keyword evidence="3 4" id="KW-0862">Zinc</keyword>
<gene>
    <name evidence="6" type="ORF">B4U79_01433</name>
</gene>
<reference evidence="6 7" key="1">
    <citation type="journal article" date="2018" name="Gigascience">
        <title>Genomes of trombidid mites reveal novel predicted allergens and laterally-transferred genes associated with secondary metabolism.</title>
        <authorList>
            <person name="Dong X."/>
            <person name="Chaisiri K."/>
            <person name="Xia D."/>
            <person name="Armstrong S.D."/>
            <person name="Fang Y."/>
            <person name="Donnelly M.J."/>
            <person name="Kadowaki T."/>
            <person name="McGarry J.W."/>
            <person name="Darby A.C."/>
            <person name="Makepeace B.L."/>
        </authorList>
    </citation>
    <scope>NUCLEOTIDE SEQUENCE [LARGE SCALE GENOMIC DNA]</scope>
    <source>
        <strain evidence="6">UoL-WK</strain>
    </source>
</reference>
<proteinExistence type="predicted"/>
<dbReference type="SMART" id="SM00235">
    <property type="entry name" value="ZnMc"/>
    <property type="match status" value="1"/>
</dbReference>
<accession>A0A443R3Y8</accession>
<keyword evidence="7" id="KW-1185">Reference proteome</keyword>
<comment type="caution">
    <text evidence="6">The sequence shown here is derived from an EMBL/GenBank/DDBJ whole genome shotgun (WGS) entry which is preliminary data.</text>
</comment>
<organism evidence="6 7">
    <name type="scientific">Dinothrombium tinctorium</name>
    <dbReference type="NCBI Taxonomy" id="1965070"/>
    <lineage>
        <taxon>Eukaryota</taxon>
        <taxon>Metazoa</taxon>
        <taxon>Ecdysozoa</taxon>
        <taxon>Arthropoda</taxon>
        <taxon>Chelicerata</taxon>
        <taxon>Arachnida</taxon>
        <taxon>Acari</taxon>
        <taxon>Acariformes</taxon>
        <taxon>Trombidiformes</taxon>
        <taxon>Prostigmata</taxon>
        <taxon>Anystina</taxon>
        <taxon>Parasitengona</taxon>
        <taxon>Trombidioidea</taxon>
        <taxon>Trombidiidae</taxon>
        <taxon>Dinothrombium</taxon>
    </lineage>
</organism>
<comment type="caution">
    <text evidence="3">Lacks conserved residue(s) required for the propagation of feature annotation.</text>
</comment>
<dbReference type="GO" id="GO:0008270">
    <property type="term" value="F:zinc ion binding"/>
    <property type="evidence" value="ECO:0007669"/>
    <property type="project" value="UniProtKB-UniRule"/>
</dbReference>
<dbReference type="AlphaFoldDB" id="A0A443R3Y8"/>
<feature type="binding site" evidence="3">
    <location>
        <position position="81"/>
    </location>
    <ligand>
        <name>Zn(2+)</name>
        <dbReference type="ChEBI" id="CHEBI:29105"/>
        <note>catalytic</note>
    </ligand>
</feature>
<comment type="subunit">
    <text evidence="1">Monomer.</text>
</comment>
<feature type="active site" evidence="3">
    <location>
        <position position="78"/>
    </location>
</feature>
<dbReference type="PANTHER" id="PTHR10127:SF883">
    <property type="entry name" value="ZINC METALLOPROTEINASE NAS-8"/>
    <property type="match status" value="1"/>
</dbReference>
<comment type="cofactor">
    <cofactor evidence="3 4">
        <name>Zn(2+)</name>
        <dbReference type="ChEBI" id="CHEBI:29105"/>
    </cofactor>
    <text evidence="3 4">Binds 1 zinc ion per subunit.</text>
</comment>
<evidence type="ECO:0000313" key="6">
    <source>
        <dbReference type="EMBL" id="RWS09980.1"/>
    </source>
</evidence>
<dbReference type="PRINTS" id="PR00480">
    <property type="entry name" value="ASTACIN"/>
</dbReference>
<dbReference type="InterPro" id="IPR001506">
    <property type="entry name" value="Peptidase_M12A"/>
</dbReference>
<dbReference type="OrthoDB" id="291007at2759"/>
<dbReference type="InterPro" id="IPR006026">
    <property type="entry name" value="Peptidase_Metallo"/>
</dbReference>
<sequence length="183" mass="21149">MDSAKKALKYKPLGNPNYLFGDIKLHPKKKFVSLRNALPVWPYGTVPYKIHPHLGRTGGEQALSLGYGCLFKGTIIHELIHALGFHHEQNRSDRDEFVTVFYDRIKAKEKYAFRRLAPNKNRLLSPYDYHSMMHYASDAFSKDGRDTMIAKKEGIKLVDPATRTKLSQFDIIKISRLYRCSFN</sequence>
<dbReference type="SUPFAM" id="SSF55486">
    <property type="entry name" value="Metalloproteases ('zincins'), catalytic domain"/>
    <property type="match status" value="1"/>
</dbReference>
<protein>
    <recommendedName>
        <fullName evidence="4">Metalloendopeptidase</fullName>
        <ecNumber evidence="4">3.4.24.-</ecNumber>
    </recommendedName>
</protein>
<dbReference type="Proteomes" id="UP000285301">
    <property type="component" value="Unassembled WGS sequence"/>
</dbReference>
<keyword evidence="3 4" id="KW-0482">Metalloprotease</keyword>
<dbReference type="GO" id="GO:0004222">
    <property type="term" value="F:metalloendopeptidase activity"/>
    <property type="evidence" value="ECO:0007669"/>
    <property type="project" value="UniProtKB-UniRule"/>
</dbReference>
<comment type="function">
    <text evidence="2">Zinc metalloprotease. Provoques deadhesion of endothelial cells from cell cultures, and also degradation of fibronectin, fibrinogen and gelatin in vitro. Its role in the venom is not fully understood but it might act as a spreading factor that facilitates diffusion of other venom toxins. Alternatively, it might be involved in the proteolytic processing of other venom toxins or it might play a role in extra-oral digestion of prey.</text>
</comment>